<reference evidence="2 3" key="2">
    <citation type="submission" date="2018-11" db="EMBL/GenBank/DDBJ databases">
        <authorList>
            <consortium name="Pathogen Informatics"/>
        </authorList>
    </citation>
    <scope>NUCLEOTIDE SEQUENCE [LARGE SCALE GENOMIC DNA]</scope>
</reference>
<accession>A0A183U9C9</accession>
<name>A0A183U9C9_TOXCA</name>
<proteinExistence type="predicted"/>
<gene>
    <name evidence="2" type="ORF">TCNE_LOCUS5099</name>
</gene>
<dbReference type="WBParaSite" id="TCNE_0000509901-mRNA-1">
    <property type="protein sequence ID" value="TCNE_0000509901-mRNA-1"/>
    <property type="gene ID" value="TCNE_0000509901"/>
</dbReference>
<dbReference type="Proteomes" id="UP000050794">
    <property type="component" value="Unassembled WGS sequence"/>
</dbReference>
<dbReference type="AlphaFoldDB" id="A0A183U9C9"/>
<evidence type="ECO:0000313" key="4">
    <source>
        <dbReference type="WBParaSite" id="TCNE_0000509901-mRNA-1"/>
    </source>
</evidence>
<evidence type="ECO:0000256" key="1">
    <source>
        <dbReference type="SAM" id="MobiDB-lite"/>
    </source>
</evidence>
<protein>
    <submittedName>
        <fullName evidence="4">Lipoprotein</fullName>
    </submittedName>
</protein>
<reference evidence="4" key="1">
    <citation type="submission" date="2016-06" db="UniProtKB">
        <authorList>
            <consortium name="WormBaseParasite"/>
        </authorList>
    </citation>
    <scope>IDENTIFICATION</scope>
</reference>
<sequence>MNGRVPAKQSTERQAPIAQAECSDTDYDTARSMCRGTSVDKPKVNSESNENRLCRG</sequence>
<organism evidence="3 4">
    <name type="scientific">Toxocara canis</name>
    <name type="common">Canine roundworm</name>
    <dbReference type="NCBI Taxonomy" id="6265"/>
    <lineage>
        <taxon>Eukaryota</taxon>
        <taxon>Metazoa</taxon>
        <taxon>Ecdysozoa</taxon>
        <taxon>Nematoda</taxon>
        <taxon>Chromadorea</taxon>
        <taxon>Rhabditida</taxon>
        <taxon>Spirurina</taxon>
        <taxon>Ascaridomorpha</taxon>
        <taxon>Ascaridoidea</taxon>
        <taxon>Toxocaridae</taxon>
        <taxon>Toxocara</taxon>
    </lineage>
</organism>
<dbReference type="EMBL" id="UYWY01011036">
    <property type="protein sequence ID" value="VDM34104.1"/>
    <property type="molecule type" value="Genomic_DNA"/>
</dbReference>
<evidence type="ECO:0000313" key="3">
    <source>
        <dbReference type="Proteomes" id="UP000050794"/>
    </source>
</evidence>
<evidence type="ECO:0000313" key="2">
    <source>
        <dbReference type="EMBL" id="VDM34104.1"/>
    </source>
</evidence>
<feature type="compositionally biased region" description="Basic and acidic residues" evidence="1">
    <location>
        <begin position="38"/>
        <end position="56"/>
    </location>
</feature>
<feature type="region of interest" description="Disordered" evidence="1">
    <location>
        <begin position="1"/>
        <end position="56"/>
    </location>
</feature>
<keyword evidence="3" id="KW-1185">Reference proteome</keyword>